<proteinExistence type="inferred from homology"/>
<gene>
    <name evidence="6" type="ORF">AZ34_03865</name>
</gene>
<evidence type="ECO:0000313" key="6">
    <source>
        <dbReference type="EMBL" id="EYC50299.1"/>
    </source>
</evidence>
<dbReference type="RefSeq" id="WP_269320438.1">
    <property type="nucleotide sequence ID" value="NZ_JEMG01000001.1"/>
</dbReference>
<dbReference type="FunFam" id="3.40.190.290:FF:000001">
    <property type="entry name" value="Transcriptional regulator, LysR family"/>
    <property type="match status" value="1"/>
</dbReference>
<dbReference type="InterPro" id="IPR058163">
    <property type="entry name" value="LysR-type_TF_proteobact-type"/>
</dbReference>
<dbReference type="InterPro" id="IPR036390">
    <property type="entry name" value="WH_DNA-bd_sf"/>
</dbReference>
<dbReference type="GO" id="GO:0003700">
    <property type="term" value="F:DNA-binding transcription factor activity"/>
    <property type="evidence" value="ECO:0007669"/>
    <property type="project" value="InterPro"/>
</dbReference>
<dbReference type="PROSITE" id="PS50931">
    <property type="entry name" value="HTH_LYSR"/>
    <property type="match status" value="1"/>
</dbReference>
<feature type="domain" description="HTH lysR-type" evidence="5">
    <location>
        <begin position="3"/>
        <end position="60"/>
    </location>
</feature>
<evidence type="ECO:0000256" key="4">
    <source>
        <dbReference type="ARBA" id="ARBA00023163"/>
    </source>
</evidence>
<dbReference type="Gene3D" id="3.40.190.290">
    <property type="match status" value="1"/>
</dbReference>
<dbReference type="SUPFAM" id="SSF46785">
    <property type="entry name" value="Winged helix' DNA-binding domain"/>
    <property type="match status" value="1"/>
</dbReference>
<dbReference type="Gene3D" id="1.10.10.10">
    <property type="entry name" value="Winged helix-like DNA-binding domain superfamily/Winged helix DNA-binding domain"/>
    <property type="match status" value="1"/>
</dbReference>
<evidence type="ECO:0000313" key="7">
    <source>
        <dbReference type="Proteomes" id="UP000023268"/>
    </source>
</evidence>
<keyword evidence="2" id="KW-0805">Transcription regulation</keyword>
<sequence length="325" mass="35234">MIDNLQDLRIFDRTVVTGSMSAAARELGLSLAVVSKRLGALEGRLGLRLLQRTTRSQSLTPEGRDFHLRCVRILAEVGETEAFVAGRRETVSGQLSITAPRIFGRQYVVPLVSTFQAQHPTLSVRLLLRDEIVDLVDQQIDLAFRFGALMDSSLSARFIAPHYQVLCAAPTYIARHGAPSSLAALPEHACIVYGARPSAHWMFQVDGAPVAVKVRGSFMASDGEAALALALSGAGILYKSVWDVGAYLDAGQLVRVLPTINVPSEPLHAVFGHAQQLAPRVRQFLDFALPRLRASWRWELPAVSGAAEVNAGPASGHRLEKQAAM</sequence>
<dbReference type="EMBL" id="JEMG01000001">
    <property type="protein sequence ID" value="EYC50299.1"/>
    <property type="molecule type" value="Genomic_DNA"/>
</dbReference>
<organism evidence="6 7">
    <name type="scientific">Hylemonella gracilis str. Niagara R</name>
    <dbReference type="NCBI Taxonomy" id="1458275"/>
    <lineage>
        <taxon>Bacteria</taxon>
        <taxon>Pseudomonadati</taxon>
        <taxon>Pseudomonadota</taxon>
        <taxon>Betaproteobacteria</taxon>
        <taxon>Burkholderiales</taxon>
        <taxon>Comamonadaceae</taxon>
        <taxon>Hylemonella</taxon>
    </lineage>
</organism>
<accession>A0A016XDW1</accession>
<dbReference type="InterPro" id="IPR005119">
    <property type="entry name" value="LysR_subst-bd"/>
</dbReference>
<dbReference type="Pfam" id="PF00126">
    <property type="entry name" value="HTH_1"/>
    <property type="match status" value="1"/>
</dbReference>
<protein>
    <submittedName>
        <fullName evidence="6">LysR family transcriptional regulator</fullName>
    </submittedName>
</protein>
<dbReference type="AlphaFoldDB" id="A0A016XDW1"/>
<dbReference type="FunFam" id="1.10.10.10:FF:000001">
    <property type="entry name" value="LysR family transcriptional regulator"/>
    <property type="match status" value="1"/>
</dbReference>
<evidence type="ECO:0000256" key="2">
    <source>
        <dbReference type="ARBA" id="ARBA00023015"/>
    </source>
</evidence>
<dbReference type="PANTHER" id="PTHR30537">
    <property type="entry name" value="HTH-TYPE TRANSCRIPTIONAL REGULATOR"/>
    <property type="match status" value="1"/>
</dbReference>
<dbReference type="Proteomes" id="UP000023268">
    <property type="component" value="Unassembled WGS sequence"/>
</dbReference>
<dbReference type="SUPFAM" id="SSF53850">
    <property type="entry name" value="Periplasmic binding protein-like II"/>
    <property type="match status" value="1"/>
</dbReference>
<keyword evidence="3" id="KW-0238">DNA-binding</keyword>
<name>A0A016XDW1_9BURK</name>
<dbReference type="STRING" id="1458275.AZ34_03865"/>
<dbReference type="GO" id="GO:0003677">
    <property type="term" value="F:DNA binding"/>
    <property type="evidence" value="ECO:0007669"/>
    <property type="project" value="UniProtKB-KW"/>
</dbReference>
<dbReference type="InterPro" id="IPR036388">
    <property type="entry name" value="WH-like_DNA-bd_sf"/>
</dbReference>
<evidence type="ECO:0000259" key="5">
    <source>
        <dbReference type="PROSITE" id="PS50931"/>
    </source>
</evidence>
<evidence type="ECO:0000256" key="1">
    <source>
        <dbReference type="ARBA" id="ARBA00009437"/>
    </source>
</evidence>
<evidence type="ECO:0000256" key="3">
    <source>
        <dbReference type="ARBA" id="ARBA00023125"/>
    </source>
</evidence>
<dbReference type="Pfam" id="PF03466">
    <property type="entry name" value="LysR_substrate"/>
    <property type="match status" value="1"/>
</dbReference>
<dbReference type="CDD" id="cd08422">
    <property type="entry name" value="PBP2_CrgA_like"/>
    <property type="match status" value="1"/>
</dbReference>
<keyword evidence="4" id="KW-0804">Transcription</keyword>
<dbReference type="eggNOG" id="COG0583">
    <property type="taxonomic scope" value="Bacteria"/>
</dbReference>
<comment type="caution">
    <text evidence="6">The sequence shown here is derived from an EMBL/GenBank/DDBJ whole genome shotgun (WGS) entry which is preliminary data.</text>
</comment>
<dbReference type="PANTHER" id="PTHR30537:SF5">
    <property type="entry name" value="HTH-TYPE TRANSCRIPTIONAL ACTIVATOR TTDR-RELATED"/>
    <property type="match status" value="1"/>
</dbReference>
<dbReference type="InterPro" id="IPR000847">
    <property type="entry name" value="LysR_HTH_N"/>
</dbReference>
<comment type="similarity">
    <text evidence="1">Belongs to the LysR transcriptional regulatory family.</text>
</comment>
<reference evidence="6 7" key="1">
    <citation type="submission" date="2014-02" db="EMBL/GenBank/DDBJ databases">
        <title>Draft Genome of Hylemonella gracilis isolated from the Niagara River.</title>
        <authorList>
            <person name="Pawlowski D.R."/>
            <person name="Koudelka G.B."/>
        </authorList>
    </citation>
    <scope>NUCLEOTIDE SEQUENCE [LARGE SCALE GENOMIC DNA]</scope>
    <source>
        <strain evidence="6 7">Niagara R</strain>
    </source>
</reference>